<dbReference type="Proteomes" id="UP000619838">
    <property type="component" value="Unassembled WGS sequence"/>
</dbReference>
<name>A0ABR9XRX0_9CHLB</name>
<evidence type="ECO:0000259" key="1">
    <source>
        <dbReference type="Pfam" id="PF01937"/>
    </source>
</evidence>
<dbReference type="EMBL" id="JADGII010000007">
    <property type="protein sequence ID" value="MBF0636674.1"/>
    <property type="molecule type" value="Genomic_DNA"/>
</dbReference>
<dbReference type="InterPro" id="IPR036075">
    <property type="entry name" value="ARMT-1-like_metal-bd_sf"/>
</dbReference>
<dbReference type="SUPFAM" id="SSF111321">
    <property type="entry name" value="AF1104-like"/>
    <property type="match status" value="1"/>
</dbReference>
<dbReference type="Gene3D" id="3.40.50.10880">
    <property type="entry name" value="Uncharacterised protein PF01937, DUF89, domain 3"/>
    <property type="match status" value="1"/>
</dbReference>
<dbReference type="Pfam" id="PF01937">
    <property type="entry name" value="ARMT1-like_dom"/>
    <property type="match status" value="1"/>
</dbReference>
<protein>
    <submittedName>
        <fullName evidence="2">DUF89 family protein</fullName>
    </submittedName>
</protein>
<feature type="domain" description="Damage-control phosphatase ARMT1-like metal-binding" evidence="1">
    <location>
        <begin position="4"/>
        <end position="274"/>
    </location>
</feature>
<dbReference type="InterPro" id="IPR014444">
    <property type="entry name" value="PH1575-like"/>
</dbReference>
<comment type="caution">
    <text evidence="2">The sequence shown here is derived from an EMBL/GenBank/DDBJ whole genome shotgun (WGS) entry which is preliminary data.</text>
</comment>
<dbReference type="InterPro" id="IPR002791">
    <property type="entry name" value="ARMT1-like_metal-bd"/>
</dbReference>
<sequence>MQTSLDCIPCFMRQALKAGRLATTDERLQKELLDAVAAMVPGISPEMTPPEIGDGIYRDVSRLTGVEDPFRELKDANMREAFDLMPEVLEAVSNAADPLMTAVRVAIAGNVIDHGVGRSFSVRDAVDQVLHQTFAILDEHSFRTRLEEAPFVLYVGDNAGESVFDTLLIRELQKPVVFAVRDVAVINDVTRQDAVASGIGDVARIVSTGSSAPGAVLDRCSGEFLDLFDRAELVISKGQGNYEALSGTSDKVFFLLRAKCPVIADHLGVDVDDIVLKQG</sequence>
<dbReference type="Gene3D" id="1.10.285.20">
    <property type="entry name" value="Uncharacterised protein PF01937, DUF89, domain 2"/>
    <property type="match status" value="1"/>
</dbReference>
<dbReference type="Gene3D" id="1.10.8.380">
    <property type="entry name" value="Uncharacterised protein PF01937, DUF89, domain 1"/>
    <property type="match status" value="1"/>
</dbReference>
<evidence type="ECO:0000313" key="3">
    <source>
        <dbReference type="Proteomes" id="UP000619838"/>
    </source>
</evidence>
<gene>
    <name evidence="2" type="ORF">INT08_05720</name>
</gene>
<keyword evidence="3" id="KW-1185">Reference proteome</keyword>
<dbReference type="RefSeq" id="WP_175187408.1">
    <property type="nucleotide sequence ID" value="NZ_JABVZQ010000008.1"/>
</dbReference>
<accession>A0ABR9XRX0</accession>
<reference evidence="2 3" key="1">
    <citation type="journal article" date="2020" name="Microorganisms">
        <title>Simultaneous Genome Sequencing of Prosthecochloris ethylica and Desulfuromonas acetoxidans within a Syntrophic Mixture Reveals Unique Pili and Protein Interactions.</title>
        <authorList>
            <person name="Kyndt J.A."/>
            <person name="Van Beeumen J.J."/>
            <person name="Meyer T.E."/>
        </authorList>
    </citation>
    <scope>NUCLEOTIDE SEQUENCE [LARGE SCALE GENOMIC DNA]</scope>
    <source>
        <strain evidence="2 3">N3</strain>
    </source>
</reference>
<evidence type="ECO:0000313" key="2">
    <source>
        <dbReference type="EMBL" id="MBF0636674.1"/>
    </source>
</evidence>
<proteinExistence type="predicted"/>
<organism evidence="2 3">
    <name type="scientific">Prosthecochloris ethylica</name>
    <dbReference type="NCBI Taxonomy" id="2743976"/>
    <lineage>
        <taxon>Bacteria</taxon>
        <taxon>Pseudomonadati</taxon>
        <taxon>Chlorobiota</taxon>
        <taxon>Chlorobiia</taxon>
        <taxon>Chlorobiales</taxon>
        <taxon>Chlorobiaceae</taxon>
        <taxon>Prosthecochloris</taxon>
    </lineage>
</organism>
<dbReference type="PIRSF" id="PIRSF006593">
    <property type="entry name" value="UCP006593"/>
    <property type="match status" value="1"/>
</dbReference>